<dbReference type="EMBL" id="CP014135">
    <property type="protein sequence ID" value="AMB86665.1"/>
    <property type="molecule type" value="Genomic_DNA"/>
</dbReference>
<dbReference type="AlphaFoldDB" id="A0A0X1T3L4"/>
<organism evidence="1 2">
    <name type="scientific">Pseudomonas agarici</name>
    <dbReference type="NCBI Taxonomy" id="46677"/>
    <lineage>
        <taxon>Bacteria</taxon>
        <taxon>Pseudomonadati</taxon>
        <taxon>Pseudomonadota</taxon>
        <taxon>Gammaproteobacteria</taxon>
        <taxon>Pseudomonadales</taxon>
        <taxon>Pseudomonadaceae</taxon>
        <taxon>Pseudomonas</taxon>
    </lineage>
</organism>
<keyword evidence="2" id="KW-1185">Reference proteome</keyword>
<dbReference type="KEGG" id="pagb:AWM79_15675"/>
<protein>
    <submittedName>
        <fullName evidence="1">Uncharacterized protein</fullName>
    </submittedName>
</protein>
<proteinExistence type="predicted"/>
<reference evidence="1 2" key="1">
    <citation type="submission" date="2016-01" db="EMBL/GenBank/DDBJ databases">
        <authorList>
            <person name="McClelland M."/>
            <person name="Jain A."/>
            <person name="Saraogi P."/>
            <person name="Mendelson R."/>
            <person name="Westerman R."/>
            <person name="SanMiguel P."/>
            <person name="Csonka L."/>
        </authorList>
    </citation>
    <scope>NUCLEOTIDE SEQUENCE [LARGE SCALE GENOMIC DNA]</scope>
    <source>
        <strain evidence="1 2">NCPPB 2472</strain>
    </source>
</reference>
<dbReference type="STRING" id="46677.AWM79_15675"/>
<evidence type="ECO:0000313" key="1">
    <source>
        <dbReference type="EMBL" id="AMB86665.1"/>
    </source>
</evidence>
<sequence length="61" mass="6943">MKSSVEEIRQIVRQRADSLGVSIDPLPTGGYRIHGRNGYVDFRVMDLADVDVKDLAPKRWD</sequence>
<dbReference type="RefSeq" id="WP_060783217.1">
    <property type="nucleotide sequence ID" value="NZ_CP014135.1"/>
</dbReference>
<dbReference type="Proteomes" id="UP000063229">
    <property type="component" value="Chromosome"/>
</dbReference>
<accession>A0A0X1T3L4</accession>
<name>A0A0X1T3L4_PSEAA</name>
<gene>
    <name evidence="1" type="ORF">AWM79_15675</name>
</gene>
<evidence type="ECO:0000313" key="2">
    <source>
        <dbReference type="Proteomes" id="UP000063229"/>
    </source>
</evidence>